<dbReference type="GO" id="GO:0030430">
    <property type="term" value="C:host cell cytoplasm"/>
    <property type="evidence" value="ECO:0007669"/>
    <property type="project" value="UniProtKB-SubCell"/>
</dbReference>
<evidence type="ECO:0000256" key="10">
    <source>
        <dbReference type="ARBA" id="ARBA00023200"/>
    </source>
</evidence>
<evidence type="ECO:0000256" key="8">
    <source>
        <dbReference type="ARBA" id="ARBA00022565"/>
    </source>
</evidence>
<reference evidence="15" key="1">
    <citation type="submission" date="2019-11" db="EMBL/GenBank/DDBJ databases">
        <title>Whole-genome analysis of cervical Human papillomavirus type 35 from rural Zimbabwean women.</title>
        <authorList>
            <person name="Fitzpatrick M.B."/>
            <person name="Hahn Z."/>
            <person name="Dube-Mandishora R.S."/>
            <person name="Weber J."/>
            <person name="Sahoo M.K."/>
            <person name="Katzenstein D.A."/>
            <person name="Pinsky B.A."/>
        </authorList>
    </citation>
    <scope>NUCLEOTIDE SEQUENCE</scope>
    <source>
        <strain evidence="15">Zimbabwe_2017_621</strain>
    </source>
</reference>
<gene>
    <name evidence="15" type="primary">E4</name>
</gene>
<evidence type="ECO:0000256" key="4">
    <source>
        <dbReference type="ARBA" id="ARBA00022504"/>
    </source>
</evidence>
<keyword evidence="7" id="KW-1048">Host nucleus</keyword>
<evidence type="ECO:0000256" key="11">
    <source>
        <dbReference type="ARBA" id="ARBA00037174"/>
    </source>
</evidence>
<dbReference type="InterPro" id="IPR003861">
    <property type="entry name" value="Papilloma_E4"/>
</dbReference>
<accession>A0A6M3R9W8</accession>
<organism evidence="15">
    <name type="scientific">Human papillomavirus 35</name>
    <dbReference type="NCBI Taxonomy" id="10587"/>
    <lineage>
        <taxon>Viruses</taxon>
        <taxon>Monodnaviria</taxon>
        <taxon>Shotokuvirae</taxon>
        <taxon>Cossaviricota</taxon>
        <taxon>Papovaviricetes</taxon>
        <taxon>Zurhausenvirales</taxon>
        <taxon>Papillomaviridae</taxon>
        <taxon>Firstpapillomavirinae</taxon>
        <taxon>Alphapapillomavirus</taxon>
        <taxon>Alphapapillomavirus 9</taxon>
    </lineage>
</organism>
<feature type="region of interest" description="Disordered" evidence="14">
    <location>
        <begin position="47"/>
        <end position="66"/>
    </location>
</feature>
<keyword evidence="9" id="KW-0945">Host-virus interaction</keyword>
<keyword evidence="5" id="KW-0244">Early protein</keyword>
<proteinExistence type="inferred from homology"/>
<protein>
    <recommendedName>
        <fullName evidence="13">Protein E4</fullName>
    </recommendedName>
</protein>
<keyword evidence="10" id="KW-1035">Host cytoplasm</keyword>
<evidence type="ECO:0000256" key="13">
    <source>
        <dbReference type="ARBA" id="ARBA00039842"/>
    </source>
</evidence>
<comment type="subunit">
    <text evidence="12">Assembles into oligomeric complexes. Interacts with host CDK1. Interacts with host SRPK1; this interaction may favor expression of late viral transcripts. Interacts with host cytokeratin components KRT8 and KRT18.</text>
</comment>
<keyword evidence="4" id="KW-1121">Modulation of host cell cycle by virus</keyword>
<evidence type="ECO:0000256" key="1">
    <source>
        <dbReference type="ARBA" id="ARBA00004147"/>
    </source>
</evidence>
<name>A0A6M3R9W8_HPV35</name>
<dbReference type="GO" id="GO:0039592">
    <property type="term" value="P:symbiont-mediated arrest of host cell cycle during G2/M transition"/>
    <property type="evidence" value="ECO:0007669"/>
    <property type="project" value="UniProtKB-KW"/>
</dbReference>
<evidence type="ECO:0000256" key="12">
    <source>
        <dbReference type="ARBA" id="ARBA00038562"/>
    </source>
</evidence>
<comment type="subcellular location">
    <subcellularLocation>
        <location evidence="2">Host cytoplasm</location>
    </subcellularLocation>
    <subcellularLocation>
        <location evidence="1">Host nucleus</location>
    </subcellularLocation>
</comment>
<evidence type="ECO:0000256" key="2">
    <source>
        <dbReference type="ARBA" id="ARBA00004192"/>
    </source>
</evidence>
<evidence type="ECO:0000256" key="5">
    <source>
        <dbReference type="ARBA" id="ARBA00022518"/>
    </source>
</evidence>
<sequence>MFVLNLYLAAQNYPLLKLLHSYTPTTPPRPIPKHAPWAPQKPRRQITNDFEGVPSSPATPPSECDSVPWTVLTEGSTLHLTAQTKTGVVVVVQLHL</sequence>
<dbReference type="GO" id="GO:0042025">
    <property type="term" value="C:host cell nucleus"/>
    <property type="evidence" value="ECO:0007669"/>
    <property type="project" value="UniProtKB-SubCell"/>
</dbReference>
<evidence type="ECO:0000256" key="3">
    <source>
        <dbReference type="ARBA" id="ARBA00009551"/>
    </source>
</evidence>
<evidence type="ECO:0000256" key="6">
    <source>
        <dbReference type="ARBA" id="ARBA00022553"/>
    </source>
</evidence>
<keyword evidence="8" id="KW-1079">Host G2/M cell cycle arrest by virus</keyword>
<dbReference type="EMBL" id="MN829881">
    <property type="protein sequence ID" value="QJC70278.1"/>
    <property type="molecule type" value="Genomic_DNA"/>
</dbReference>
<evidence type="ECO:0000313" key="15">
    <source>
        <dbReference type="EMBL" id="QJC70278.1"/>
    </source>
</evidence>
<evidence type="ECO:0000256" key="14">
    <source>
        <dbReference type="SAM" id="MobiDB-lite"/>
    </source>
</evidence>
<keyword evidence="6" id="KW-0597">Phosphoprotein</keyword>
<organismHost>
    <name type="scientific">Homo sapiens</name>
    <name type="common">Human</name>
    <dbReference type="NCBI Taxonomy" id="9606"/>
</organismHost>
<dbReference type="Pfam" id="PF02711">
    <property type="entry name" value="Pap_E4"/>
    <property type="match status" value="1"/>
</dbReference>
<comment type="similarity">
    <text evidence="3">Belongs to the papillomaviridae E4 protein family.</text>
</comment>
<comment type="function">
    <text evidence="11">Contributes to multiple aspects of the viral life cycle including viral genome amplification, suppression of suprabasal cell differentiation and egress of newly formed virions. Induces host cell cycle arrest at the G2 phase by associating with and preventing the nuclear entry of host CDK1/cyclin B1 complexes. Inhibits cellular DNA replication by preventing loading of host replication licensing proteins MCM2 and MCM7 onto chromatin. Within the cytoplasm, associates with host kinase SRPK1, a splicing factor regulator, and inhibits its activity. Therefore, E4 favors expression of late viral transcripts by inhibiting SRPK1-mediated phosphorylation of host serine-arginine (SR) proteins that have critical roles in mRNA metabolism. Late in the infectious cycle, E4 also acts to diminish the integrity of the keratinocyte by disrupting the keratin cytoskeleton and inducing apoptosis through alteration of mitochondrial function to facilitate egress of the newly formed virions.</text>
</comment>
<evidence type="ECO:0000256" key="9">
    <source>
        <dbReference type="ARBA" id="ARBA00022581"/>
    </source>
</evidence>
<evidence type="ECO:0000256" key="7">
    <source>
        <dbReference type="ARBA" id="ARBA00022562"/>
    </source>
</evidence>